<evidence type="ECO:0000313" key="2">
    <source>
        <dbReference type="Proteomes" id="UP000002799"/>
    </source>
</evidence>
<sequence>MKKIVLMLMLVIEIFSFGCQDPPIEPFGQYMKGQYNQNGEVVFRVNPGMLVIDYVYPSGKMIKIVTNGNGSIDAVPNEYDLKGESRVILYKYIDQNEKEICSGYITLDGEHIKSDYDY</sequence>
<name>A0A140PUF9_9FUSO</name>
<dbReference type="HOGENOM" id="CLU_2069707_0_0_0"/>
<accession>A0A140PUF9</accession>
<dbReference type="KEGG" id="fne:FSDG_01965"/>
<dbReference type="EMBL" id="CP007062">
    <property type="protein sequence ID" value="EEO43406.1"/>
    <property type="molecule type" value="Genomic_DNA"/>
</dbReference>
<gene>
    <name evidence="1" type="ORF">FSDG_01965</name>
</gene>
<dbReference type="AlphaFoldDB" id="A0A140PUF9"/>
<protein>
    <submittedName>
        <fullName evidence="1">Uncharacterized protein</fullName>
    </submittedName>
</protein>
<dbReference type="Proteomes" id="UP000002799">
    <property type="component" value="Chromosome"/>
</dbReference>
<evidence type="ECO:0000313" key="1">
    <source>
        <dbReference type="EMBL" id="EEO43406.1"/>
    </source>
</evidence>
<organism evidence="1">
    <name type="scientific">Fusobacterium animalis 7_1</name>
    <dbReference type="NCBI Taxonomy" id="457405"/>
    <lineage>
        <taxon>Bacteria</taxon>
        <taxon>Fusobacteriati</taxon>
        <taxon>Fusobacteriota</taxon>
        <taxon>Fusobacteriia</taxon>
        <taxon>Fusobacteriales</taxon>
        <taxon>Fusobacteriaceae</taxon>
        <taxon>Fusobacterium</taxon>
    </lineage>
</organism>
<proteinExistence type="predicted"/>
<reference evidence="1 2" key="1">
    <citation type="submission" date="2013-11" db="EMBL/GenBank/DDBJ databases">
        <title>The Genome Sequence of Fusobacterium sp. 7_1.</title>
        <authorList>
            <consortium name="The Broad Institute Genome Sequencing Platform"/>
            <person name="Earl A."/>
            <person name="Ward D."/>
            <person name="Feldgarden M."/>
            <person name="Gevers D."/>
            <person name="Strauss J."/>
            <person name="Ambrose C.E."/>
            <person name="Allen-Vercoe E."/>
            <person name="Walker B."/>
            <person name="Young S.K."/>
            <person name="Zeng Q."/>
            <person name="Gargeya S."/>
            <person name="Fitzgerald M."/>
            <person name="Haas B."/>
            <person name="Abouelleil A."/>
            <person name="Alvarado L."/>
            <person name="Arachchi H.M."/>
            <person name="Berlin A.M."/>
            <person name="Chapman S.B."/>
            <person name="Goldberg J."/>
            <person name="Griggs A."/>
            <person name="Gujja S."/>
            <person name="Hansen M."/>
            <person name="Howarth C."/>
            <person name="Imamovic A."/>
            <person name="Larimer J."/>
            <person name="McCowen C."/>
            <person name="Montmayeur A."/>
            <person name="Murphy C."/>
            <person name="Neiman D."/>
            <person name="Pearson M."/>
            <person name="Priest M."/>
            <person name="Roberts A."/>
            <person name="Saif S."/>
            <person name="Shea T."/>
            <person name="Sisk P."/>
            <person name="Sykes S."/>
            <person name="Wortman J."/>
            <person name="Nusbaum C."/>
            <person name="Birren B."/>
        </authorList>
    </citation>
    <scope>NUCLEOTIDE SEQUENCE [LARGE SCALE GENOMIC DNA]</scope>
    <source>
        <strain evidence="1 2">7_1</strain>
    </source>
</reference>
<dbReference type="GeneID" id="79810658"/>
<dbReference type="RefSeq" id="WP_008702340.1">
    <property type="nucleotide sequence ID" value="NZ_AKBT01000001.1"/>
</dbReference>